<dbReference type="Proteomes" id="UP000192678">
    <property type="component" value="Unassembled WGS sequence"/>
</dbReference>
<dbReference type="STRING" id="475255.SAMN04488101_101107"/>
<dbReference type="AlphaFoldDB" id="A0A1W1ZWK8"/>
<keyword evidence="1" id="KW-0812">Transmembrane</keyword>
<reference evidence="2 3" key="1">
    <citation type="submission" date="2017-04" db="EMBL/GenBank/DDBJ databases">
        <authorList>
            <person name="Afonso C.L."/>
            <person name="Miller P.J."/>
            <person name="Scott M.A."/>
            <person name="Spackman E."/>
            <person name="Goraichik I."/>
            <person name="Dimitrov K.M."/>
            <person name="Suarez D.L."/>
            <person name="Swayne D.E."/>
        </authorList>
    </citation>
    <scope>NUCLEOTIDE SEQUENCE [LARGE SCALE GENOMIC DNA]</scope>
    <source>
        <strain evidence="2 3">DSM 19625</strain>
    </source>
</reference>
<evidence type="ECO:0000313" key="3">
    <source>
        <dbReference type="Proteomes" id="UP000192678"/>
    </source>
</evidence>
<feature type="transmembrane region" description="Helical" evidence="1">
    <location>
        <begin position="28"/>
        <end position="48"/>
    </location>
</feature>
<keyword evidence="1" id="KW-0472">Membrane</keyword>
<name>A0A1W1ZWK8_9SPHI</name>
<keyword evidence="1" id="KW-1133">Transmembrane helix</keyword>
<accession>A0A1W1ZWK8</accession>
<gene>
    <name evidence="2" type="ORF">SAMN04488101_101107</name>
</gene>
<keyword evidence="3" id="KW-1185">Reference proteome</keyword>
<evidence type="ECO:0000313" key="2">
    <source>
        <dbReference type="EMBL" id="SMC52736.1"/>
    </source>
</evidence>
<sequence>MFKQIFGYLKAWIKGDDAELHIDKTWHFAWWELIPILGIIGLIIYWICR</sequence>
<evidence type="ECO:0000256" key="1">
    <source>
        <dbReference type="SAM" id="Phobius"/>
    </source>
</evidence>
<organism evidence="2 3">
    <name type="scientific">Pedobacter nyackensis</name>
    <dbReference type="NCBI Taxonomy" id="475255"/>
    <lineage>
        <taxon>Bacteria</taxon>
        <taxon>Pseudomonadati</taxon>
        <taxon>Bacteroidota</taxon>
        <taxon>Sphingobacteriia</taxon>
        <taxon>Sphingobacteriales</taxon>
        <taxon>Sphingobacteriaceae</taxon>
        <taxon>Pedobacter</taxon>
    </lineage>
</organism>
<dbReference type="EMBL" id="FWYB01000001">
    <property type="protein sequence ID" value="SMC52736.1"/>
    <property type="molecule type" value="Genomic_DNA"/>
</dbReference>
<protein>
    <submittedName>
        <fullName evidence="2">Uncharacterized protein</fullName>
    </submittedName>
</protein>
<proteinExistence type="predicted"/>